<dbReference type="STRING" id="1391654.AKJ09_06504"/>
<dbReference type="RefSeq" id="WP_146651226.1">
    <property type="nucleotide sequence ID" value="NZ_CP012333.1"/>
</dbReference>
<proteinExistence type="predicted"/>
<keyword evidence="4" id="KW-1185">Reference proteome</keyword>
<dbReference type="EMBL" id="CP012333">
    <property type="protein sequence ID" value="AKU99840.1"/>
    <property type="molecule type" value="Genomic_DNA"/>
</dbReference>
<accession>A0A0K1Q209</accession>
<feature type="region of interest" description="Disordered" evidence="1">
    <location>
        <begin position="140"/>
        <end position="186"/>
    </location>
</feature>
<feature type="compositionally biased region" description="Pro residues" evidence="1">
    <location>
        <begin position="150"/>
        <end position="165"/>
    </location>
</feature>
<protein>
    <submittedName>
        <fullName evidence="3">Uncharacterized protein</fullName>
    </submittedName>
</protein>
<sequence>MTRRFRRGLIRRSLEAALGFSWLLRVSFAFADTPESPAIEPVHLTYELERGLASTCPGRERFVALVRAQRPNFVVAPEQEPARTFDVHIRRDGARLAGELSIVERDGSTSTRAVQAPNCSALVSALAVVTVLAIDEGPVVHQEERVTEPAPAPPTSSEAAPPPTPSIETGTQVVPSARRAPSPERRPAPAIAMLGLGSELVLGPLPRSAVGYRGYFEIEKRVHELMLGGRFSLAFAHAQLPDTTKLNVFVQTWTARLEGCGARELVRTVWLQACVGPTIGVYHSYSTQVVNADDQLRPWFTLNAGGRVRWFPTGRSFFAELYGTAAYAATSYNTVANDGSGAGHRVPRLIGEVGAGLGHSFDFP</sequence>
<keyword evidence="2" id="KW-0732">Signal</keyword>
<evidence type="ECO:0000256" key="1">
    <source>
        <dbReference type="SAM" id="MobiDB-lite"/>
    </source>
</evidence>
<dbReference type="KEGG" id="llu:AKJ09_06504"/>
<dbReference type="Proteomes" id="UP000064967">
    <property type="component" value="Chromosome"/>
</dbReference>
<reference evidence="3 4" key="1">
    <citation type="submission" date="2015-08" db="EMBL/GenBank/DDBJ databases">
        <authorList>
            <person name="Babu N.S."/>
            <person name="Beckwith C.J."/>
            <person name="Beseler K.G."/>
            <person name="Brison A."/>
            <person name="Carone J.V."/>
            <person name="Caskin T.P."/>
            <person name="Diamond M."/>
            <person name="Durham M.E."/>
            <person name="Foxe J.M."/>
            <person name="Go M."/>
            <person name="Henderson B.A."/>
            <person name="Jones I.B."/>
            <person name="McGettigan J.A."/>
            <person name="Micheletti S.J."/>
            <person name="Nasrallah M.E."/>
            <person name="Ortiz D."/>
            <person name="Piller C.R."/>
            <person name="Privatt S.R."/>
            <person name="Schneider S.L."/>
            <person name="Sharp S."/>
            <person name="Smith T.C."/>
            <person name="Stanton J.D."/>
            <person name="Ullery H.E."/>
            <person name="Wilson R.J."/>
            <person name="Serrano M.G."/>
            <person name="Buck G."/>
            <person name="Lee V."/>
            <person name="Wang Y."/>
            <person name="Carvalho R."/>
            <person name="Voegtly L."/>
            <person name="Shi R."/>
            <person name="Duckworth R."/>
            <person name="Johnson A."/>
            <person name="Loviza R."/>
            <person name="Walstead R."/>
            <person name="Shah Z."/>
            <person name="Kiflezghi M."/>
            <person name="Wade K."/>
            <person name="Ball S.L."/>
            <person name="Bradley K.W."/>
            <person name="Asai D.J."/>
            <person name="Bowman C.A."/>
            <person name="Russell D.A."/>
            <person name="Pope W.H."/>
            <person name="Jacobs-Sera D."/>
            <person name="Hendrix R.W."/>
            <person name="Hatfull G.F."/>
        </authorList>
    </citation>
    <scope>NUCLEOTIDE SEQUENCE [LARGE SCALE GENOMIC DNA]</scope>
    <source>
        <strain evidence="3 4">DSM 27648</strain>
    </source>
</reference>
<name>A0A0K1Q209_9BACT</name>
<evidence type="ECO:0000313" key="4">
    <source>
        <dbReference type="Proteomes" id="UP000064967"/>
    </source>
</evidence>
<feature type="chain" id="PRO_5005466462" evidence="2">
    <location>
        <begin position="32"/>
        <end position="364"/>
    </location>
</feature>
<evidence type="ECO:0000256" key="2">
    <source>
        <dbReference type="SAM" id="SignalP"/>
    </source>
</evidence>
<evidence type="ECO:0000313" key="3">
    <source>
        <dbReference type="EMBL" id="AKU99840.1"/>
    </source>
</evidence>
<dbReference type="AlphaFoldDB" id="A0A0K1Q209"/>
<feature type="signal peptide" evidence="2">
    <location>
        <begin position="1"/>
        <end position="31"/>
    </location>
</feature>
<gene>
    <name evidence="3" type="ORF">AKJ09_06504</name>
</gene>
<organism evidence="3 4">
    <name type="scientific">Labilithrix luteola</name>
    <dbReference type="NCBI Taxonomy" id="1391654"/>
    <lineage>
        <taxon>Bacteria</taxon>
        <taxon>Pseudomonadati</taxon>
        <taxon>Myxococcota</taxon>
        <taxon>Polyangia</taxon>
        <taxon>Polyangiales</taxon>
        <taxon>Labilitrichaceae</taxon>
        <taxon>Labilithrix</taxon>
    </lineage>
</organism>